<dbReference type="EMBL" id="AGNL01037676">
    <property type="protein sequence ID" value="EJK53498.1"/>
    <property type="molecule type" value="Genomic_DNA"/>
</dbReference>
<dbReference type="Proteomes" id="UP000266841">
    <property type="component" value="Unassembled WGS sequence"/>
</dbReference>
<reference evidence="2 3" key="1">
    <citation type="journal article" date="2012" name="Genome Biol.">
        <title>Genome and low-iron response of an oceanic diatom adapted to chronic iron limitation.</title>
        <authorList>
            <person name="Lommer M."/>
            <person name="Specht M."/>
            <person name="Roy A.S."/>
            <person name="Kraemer L."/>
            <person name="Andreson R."/>
            <person name="Gutowska M.A."/>
            <person name="Wolf J."/>
            <person name="Bergner S.V."/>
            <person name="Schilhabel M.B."/>
            <person name="Klostermeier U.C."/>
            <person name="Beiko R.G."/>
            <person name="Rosenstiel P."/>
            <person name="Hippler M."/>
            <person name="Laroche J."/>
        </authorList>
    </citation>
    <scope>NUCLEOTIDE SEQUENCE [LARGE SCALE GENOMIC DNA]</scope>
    <source>
        <strain evidence="2 3">CCMP1005</strain>
    </source>
</reference>
<feature type="non-terminal residue" evidence="2">
    <location>
        <position position="169"/>
    </location>
</feature>
<feature type="compositionally biased region" description="Polar residues" evidence="1">
    <location>
        <begin position="132"/>
        <end position="142"/>
    </location>
</feature>
<dbReference type="AlphaFoldDB" id="K0RIF4"/>
<evidence type="ECO:0000313" key="3">
    <source>
        <dbReference type="Proteomes" id="UP000266841"/>
    </source>
</evidence>
<protein>
    <submittedName>
        <fullName evidence="2">Uncharacterized protein</fullName>
    </submittedName>
</protein>
<feature type="region of interest" description="Disordered" evidence="1">
    <location>
        <begin position="131"/>
        <end position="169"/>
    </location>
</feature>
<feature type="compositionally biased region" description="Polar residues" evidence="1">
    <location>
        <begin position="150"/>
        <end position="169"/>
    </location>
</feature>
<evidence type="ECO:0000313" key="2">
    <source>
        <dbReference type="EMBL" id="EJK53498.1"/>
    </source>
</evidence>
<feature type="compositionally biased region" description="Basic and acidic residues" evidence="1">
    <location>
        <begin position="58"/>
        <end position="70"/>
    </location>
</feature>
<accession>K0RIF4</accession>
<feature type="compositionally biased region" description="Polar residues" evidence="1">
    <location>
        <begin position="44"/>
        <end position="57"/>
    </location>
</feature>
<proteinExistence type="predicted"/>
<name>K0RIF4_THAOC</name>
<organism evidence="2 3">
    <name type="scientific">Thalassiosira oceanica</name>
    <name type="common">Marine diatom</name>
    <dbReference type="NCBI Taxonomy" id="159749"/>
    <lineage>
        <taxon>Eukaryota</taxon>
        <taxon>Sar</taxon>
        <taxon>Stramenopiles</taxon>
        <taxon>Ochrophyta</taxon>
        <taxon>Bacillariophyta</taxon>
        <taxon>Coscinodiscophyceae</taxon>
        <taxon>Thalassiosirophycidae</taxon>
        <taxon>Thalassiosirales</taxon>
        <taxon>Thalassiosiraceae</taxon>
        <taxon>Thalassiosira</taxon>
    </lineage>
</organism>
<feature type="region of interest" description="Disordered" evidence="1">
    <location>
        <begin position="39"/>
        <end position="97"/>
    </location>
</feature>
<gene>
    <name evidence="2" type="ORF">THAOC_27059</name>
</gene>
<keyword evidence="3" id="KW-1185">Reference proteome</keyword>
<comment type="caution">
    <text evidence="2">The sequence shown here is derived from an EMBL/GenBank/DDBJ whole genome shotgun (WGS) entry which is preliminary data.</text>
</comment>
<evidence type="ECO:0000256" key="1">
    <source>
        <dbReference type="SAM" id="MobiDB-lite"/>
    </source>
</evidence>
<feature type="compositionally biased region" description="Basic residues" evidence="1">
    <location>
        <begin position="74"/>
        <end position="88"/>
    </location>
</feature>
<sequence>MKSEVPSGVRQRERRTGWVVQVAGVLKRTSPKLELRQQRLLLQSKANTSQGNRGSPRTTERVEQKRKSVESSKSPKKGKGSKGSKKKGGNNASGKELINGLRWIAENYDDLKYKHLPSLSITTGSRKVLVQRSGTSSSTITHNHSDKFEQSSSLAETKSNTSMLPLTPS</sequence>